<keyword evidence="4" id="KW-0067">ATP-binding</keyword>
<keyword evidence="1" id="KW-0808">Transferase</keyword>
<organism evidence="4 5">
    <name type="scientific">Streptomyces cupreus</name>
    <dbReference type="NCBI Taxonomy" id="2759956"/>
    <lineage>
        <taxon>Bacteria</taxon>
        <taxon>Bacillati</taxon>
        <taxon>Actinomycetota</taxon>
        <taxon>Actinomycetes</taxon>
        <taxon>Kitasatosporales</taxon>
        <taxon>Streptomycetaceae</taxon>
        <taxon>Streptomyces</taxon>
    </lineage>
</organism>
<keyword evidence="1" id="KW-0723">Serine/threonine-protein kinase</keyword>
<dbReference type="EMBL" id="JACMSF010000034">
    <property type="protein sequence ID" value="MBC2905270.1"/>
    <property type="molecule type" value="Genomic_DNA"/>
</dbReference>
<accession>A0A7X1J7W7</accession>
<dbReference type="GO" id="GO:0005524">
    <property type="term" value="F:ATP binding"/>
    <property type="evidence" value="ECO:0007669"/>
    <property type="project" value="UniProtKB-KW"/>
</dbReference>
<evidence type="ECO:0000256" key="1">
    <source>
        <dbReference type="ARBA" id="ARBA00022527"/>
    </source>
</evidence>
<dbReference type="InterPro" id="IPR003594">
    <property type="entry name" value="HATPase_dom"/>
</dbReference>
<dbReference type="CDD" id="cd16936">
    <property type="entry name" value="HATPase_RsbW-like"/>
    <property type="match status" value="1"/>
</dbReference>
<dbReference type="Pfam" id="PF13581">
    <property type="entry name" value="HATPase_c_2"/>
    <property type="match status" value="1"/>
</dbReference>
<dbReference type="PANTHER" id="PTHR35526">
    <property type="entry name" value="ANTI-SIGMA-F FACTOR RSBW-RELATED"/>
    <property type="match status" value="1"/>
</dbReference>
<sequence>MTASGAQRRTPLPSRATGPHAPGDRATIRQAGHAVISMSRPPRLHAAIPASPSQAARVRRLVTEHLRRVTPATSHLDDVVLATDELFTNAVRHASTSPDDTITLTIDCSGSELRVTIADRSSALPRLHASDGAAESGRGLAIVAALTDEWGIAPSDPGSPGKRVWFALQLGAAP</sequence>
<comment type="caution">
    <text evidence="4">The sequence shown here is derived from an EMBL/GenBank/DDBJ whole genome shotgun (WGS) entry which is preliminary data.</text>
</comment>
<evidence type="ECO:0000313" key="4">
    <source>
        <dbReference type="EMBL" id="MBC2905270.1"/>
    </source>
</evidence>
<dbReference type="InterPro" id="IPR050267">
    <property type="entry name" value="Anti-sigma-factor_SerPK"/>
</dbReference>
<gene>
    <name evidence="4" type="ORF">H4N64_27550</name>
</gene>
<dbReference type="GO" id="GO:0004674">
    <property type="term" value="F:protein serine/threonine kinase activity"/>
    <property type="evidence" value="ECO:0007669"/>
    <property type="project" value="UniProtKB-KW"/>
</dbReference>
<evidence type="ECO:0000313" key="5">
    <source>
        <dbReference type="Proteomes" id="UP000584670"/>
    </source>
</evidence>
<evidence type="ECO:0000259" key="3">
    <source>
        <dbReference type="Pfam" id="PF13581"/>
    </source>
</evidence>
<protein>
    <submittedName>
        <fullName evidence="4">ATP-binding protein</fullName>
    </submittedName>
</protein>
<feature type="domain" description="Histidine kinase/HSP90-like ATPase" evidence="3">
    <location>
        <begin position="48"/>
        <end position="152"/>
    </location>
</feature>
<keyword evidence="5" id="KW-1185">Reference proteome</keyword>
<reference evidence="4 5" key="1">
    <citation type="submission" date="2020-08" db="EMBL/GenBank/DDBJ databases">
        <title>Streptomyces sp. PSKA01 genome sequencing and assembly.</title>
        <authorList>
            <person name="Mandal S."/>
            <person name="Maiti P.K."/>
            <person name="Das P."/>
        </authorList>
    </citation>
    <scope>NUCLEOTIDE SEQUENCE [LARGE SCALE GENOMIC DNA]</scope>
    <source>
        <strain evidence="4 5">PSKA01</strain>
    </source>
</reference>
<dbReference type="Gene3D" id="3.30.565.10">
    <property type="entry name" value="Histidine kinase-like ATPase, C-terminal domain"/>
    <property type="match status" value="1"/>
</dbReference>
<dbReference type="AlphaFoldDB" id="A0A7X1J7W7"/>
<dbReference type="InterPro" id="IPR036890">
    <property type="entry name" value="HATPase_C_sf"/>
</dbReference>
<evidence type="ECO:0000256" key="2">
    <source>
        <dbReference type="SAM" id="MobiDB-lite"/>
    </source>
</evidence>
<keyword evidence="1" id="KW-0418">Kinase</keyword>
<dbReference type="PANTHER" id="PTHR35526:SF3">
    <property type="entry name" value="ANTI-SIGMA-F FACTOR RSBW"/>
    <property type="match status" value="1"/>
</dbReference>
<dbReference type="SUPFAM" id="SSF55874">
    <property type="entry name" value="ATPase domain of HSP90 chaperone/DNA topoisomerase II/histidine kinase"/>
    <property type="match status" value="1"/>
</dbReference>
<feature type="region of interest" description="Disordered" evidence="2">
    <location>
        <begin position="1"/>
        <end position="25"/>
    </location>
</feature>
<proteinExistence type="predicted"/>
<name>A0A7X1J7W7_9ACTN</name>
<keyword evidence="4" id="KW-0547">Nucleotide-binding</keyword>
<dbReference type="Proteomes" id="UP000584670">
    <property type="component" value="Unassembled WGS sequence"/>
</dbReference>